<proteinExistence type="predicted"/>
<keyword evidence="2" id="KW-0966">Cell projection</keyword>
<name>A0A927GRT3_9BACL</name>
<dbReference type="EMBL" id="JACXIZ010000019">
    <property type="protein sequence ID" value="MBD2845838.1"/>
    <property type="molecule type" value="Genomic_DNA"/>
</dbReference>
<dbReference type="RefSeq" id="WP_190917812.1">
    <property type="nucleotide sequence ID" value="NZ_JACXIZ010000019.1"/>
</dbReference>
<dbReference type="AlphaFoldDB" id="A0A927GRT3"/>
<accession>A0A927GRT3</accession>
<keyword evidence="2" id="KW-0282">Flagellum</keyword>
<gene>
    <name evidence="2" type="ORF">IDH44_11605</name>
</gene>
<reference evidence="2" key="1">
    <citation type="submission" date="2020-09" db="EMBL/GenBank/DDBJ databases">
        <title>A novel bacterium of genus Paenibacillus, isolated from South China Sea.</title>
        <authorList>
            <person name="Huang H."/>
            <person name="Mo K."/>
            <person name="Hu Y."/>
        </authorList>
    </citation>
    <scope>NUCLEOTIDE SEQUENCE</scope>
    <source>
        <strain evidence="2">IB182496</strain>
    </source>
</reference>
<dbReference type="NCBIfam" id="TIGR03826">
    <property type="entry name" value="YvyF"/>
    <property type="match status" value="1"/>
</dbReference>
<dbReference type="Proteomes" id="UP000621560">
    <property type="component" value="Unassembled WGS sequence"/>
</dbReference>
<organism evidence="2 3">
    <name type="scientific">Paenibacillus sabuli</name>
    <dbReference type="NCBI Taxonomy" id="2772509"/>
    <lineage>
        <taxon>Bacteria</taxon>
        <taxon>Bacillati</taxon>
        <taxon>Bacillota</taxon>
        <taxon>Bacilli</taxon>
        <taxon>Bacillales</taxon>
        <taxon>Paenibacillaceae</taxon>
        <taxon>Paenibacillus</taxon>
    </lineage>
</organism>
<evidence type="ECO:0000313" key="3">
    <source>
        <dbReference type="Proteomes" id="UP000621560"/>
    </source>
</evidence>
<sequence length="135" mass="15707">MSLDNCPRCGKLYANNFRDICPACIKEIDEEYTRCSDYLRKNKGATLQELSEGTNVTIRQIHRFIREGRISIMEGPNLTYACESCGKAIREGSMCMECRGRFAKQFKDATVMPERDEKKSLRDTYQTDKMRDWPK</sequence>
<keyword evidence="3" id="KW-1185">Reference proteome</keyword>
<keyword evidence="2" id="KW-0969">Cilium</keyword>
<feature type="region of interest" description="Disordered" evidence="1">
    <location>
        <begin position="113"/>
        <end position="135"/>
    </location>
</feature>
<evidence type="ECO:0000256" key="1">
    <source>
        <dbReference type="SAM" id="MobiDB-lite"/>
    </source>
</evidence>
<comment type="caution">
    <text evidence="2">The sequence shown here is derived from an EMBL/GenBank/DDBJ whole genome shotgun (WGS) entry which is preliminary data.</text>
</comment>
<dbReference type="InterPro" id="IPR022258">
    <property type="entry name" value="Flagellar_operon_YvyF"/>
</dbReference>
<protein>
    <submittedName>
        <fullName evidence="2">Flagellar protein</fullName>
    </submittedName>
</protein>
<evidence type="ECO:0000313" key="2">
    <source>
        <dbReference type="EMBL" id="MBD2845838.1"/>
    </source>
</evidence>